<dbReference type="CDD" id="cd07185">
    <property type="entry name" value="OmpA_C-like"/>
    <property type="match status" value="1"/>
</dbReference>
<keyword evidence="10" id="KW-0175">Coiled coil</keyword>
<dbReference type="SUPFAM" id="SSF103088">
    <property type="entry name" value="OmpA-like"/>
    <property type="match status" value="1"/>
</dbReference>
<proteinExistence type="predicted"/>
<evidence type="ECO:0000256" key="6">
    <source>
        <dbReference type="ARBA" id="ARBA00023114"/>
    </source>
</evidence>
<feature type="domain" description="OmpA-like" evidence="12">
    <location>
        <begin position="342"/>
        <end position="455"/>
    </location>
</feature>
<dbReference type="GO" id="GO:0015288">
    <property type="term" value="F:porin activity"/>
    <property type="evidence" value="ECO:0007669"/>
    <property type="project" value="UniProtKB-KW"/>
</dbReference>
<dbReference type="InterPro" id="IPR050330">
    <property type="entry name" value="Bact_OuterMem_StrucFunc"/>
</dbReference>
<dbReference type="GO" id="GO:0009279">
    <property type="term" value="C:cell outer membrane"/>
    <property type="evidence" value="ECO:0007669"/>
    <property type="project" value="UniProtKB-SubCell"/>
</dbReference>
<keyword evidence="14" id="KW-1185">Reference proteome</keyword>
<keyword evidence="11" id="KW-0732">Signal</keyword>
<name>A0A4Y8SKT0_9SPHI</name>
<evidence type="ECO:0000256" key="7">
    <source>
        <dbReference type="ARBA" id="ARBA00023136"/>
    </source>
</evidence>
<dbReference type="InterPro" id="IPR006664">
    <property type="entry name" value="OMP_bac"/>
</dbReference>
<evidence type="ECO:0000259" key="12">
    <source>
        <dbReference type="PROSITE" id="PS51123"/>
    </source>
</evidence>
<keyword evidence="4" id="KW-0812">Transmembrane</keyword>
<sequence>MKTNLRKASMLLTGLMVGSKLFAQTPDSISTKNYVQPFSGGGAFRTWSIGINGGVLTPYTIFGTNGKQDFTTPQAEFGYGGYIKKQILPSFGLQADFLAGKVKGKDAQPNGTGLSSFQTKMQWSAALSGNLTLANINWRHQKGAIQPYVTFGGGVINYKPVLTNTAGASANFKANDESIREFFIPVGAGLKFNLGSGVNLDMGYSVNFVASDNFDGYNFGGGSDKFSYGHIGLEFALGRSSKPQMATHNPVSSMRTEYLLQDKQTRDQLQMQIDAEKAANAKLRSDLDATNANLAKFTVDSDGDGVADFYDKCPNTPAGQKVDGAGCPLAKPEVKVYVTEEDKRVVKDAIKNLEFDLGKATIRAKSFPSLDRVAKLLTDKNFSLKLAGHTDNTGSDALNLRLSKDRAEAIKAYLVSQGANASRIEATGYGESQPISSNKTAAGRQENRRVEFTLY</sequence>
<comment type="subcellular location">
    <subcellularLocation>
        <location evidence="1">Cell outer membrane</location>
        <topology evidence="1">Multi-pass membrane protein</topology>
    </subcellularLocation>
</comment>
<evidence type="ECO:0000256" key="2">
    <source>
        <dbReference type="ARBA" id="ARBA00022448"/>
    </source>
</evidence>
<keyword evidence="8" id="KW-0998">Cell outer membrane</keyword>
<evidence type="ECO:0000256" key="5">
    <source>
        <dbReference type="ARBA" id="ARBA00023065"/>
    </source>
</evidence>
<evidence type="ECO:0000256" key="3">
    <source>
        <dbReference type="ARBA" id="ARBA00022452"/>
    </source>
</evidence>
<protein>
    <submittedName>
        <fullName evidence="13">OmpA family protein</fullName>
    </submittedName>
</protein>
<reference evidence="13 14" key="1">
    <citation type="journal article" date="2017" name="Int. J. Syst. Evol. Microbiol.">
        <title>Mucilaginibacterpsychrotolerans sp. nov., isolated from peatlands.</title>
        <authorList>
            <person name="Deng Y."/>
            <person name="Shen L."/>
            <person name="Xu B."/>
            <person name="Liu Y."/>
            <person name="Gu Z."/>
            <person name="Liu H."/>
            <person name="Zhou Y."/>
        </authorList>
    </citation>
    <scope>NUCLEOTIDE SEQUENCE [LARGE SCALE GENOMIC DNA]</scope>
    <source>
        <strain evidence="13 14">NH7-4</strain>
    </source>
</reference>
<dbReference type="GO" id="GO:0006811">
    <property type="term" value="P:monoatomic ion transport"/>
    <property type="evidence" value="ECO:0007669"/>
    <property type="project" value="UniProtKB-KW"/>
</dbReference>
<dbReference type="InterPro" id="IPR011250">
    <property type="entry name" value="OMP/PagP_B-barrel"/>
</dbReference>
<evidence type="ECO:0000256" key="4">
    <source>
        <dbReference type="ARBA" id="ARBA00022692"/>
    </source>
</evidence>
<dbReference type="GO" id="GO:0046930">
    <property type="term" value="C:pore complex"/>
    <property type="evidence" value="ECO:0007669"/>
    <property type="project" value="UniProtKB-KW"/>
</dbReference>
<comment type="caution">
    <text evidence="13">The sequence shown here is derived from an EMBL/GenBank/DDBJ whole genome shotgun (WGS) entry which is preliminary data.</text>
</comment>
<keyword evidence="2" id="KW-0813">Transport</keyword>
<evidence type="ECO:0000256" key="1">
    <source>
        <dbReference type="ARBA" id="ARBA00004571"/>
    </source>
</evidence>
<accession>A0A4Y8SKT0</accession>
<evidence type="ECO:0000256" key="9">
    <source>
        <dbReference type="PROSITE-ProRule" id="PRU00473"/>
    </source>
</evidence>
<keyword evidence="5" id="KW-0406">Ion transport</keyword>
<feature type="signal peptide" evidence="11">
    <location>
        <begin position="1"/>
        <end position="23"/>
    </location>
</feature>
<keyword evidence="3" id="KW-1134">Transmembrane beta strand</keyword>
<dbReference type="Gene3D" id="2.40.160.20">
    <property type="match status" value="1"/>
</dbReference>
<gene>
    <name evidence="13" type="ORF">E2R66_04665</name>
</gene>
<dbReference type="PANTHER" id="PTHR30329:SF21">
    <property type="entry name" value="LIPOPROTEIN YIAD-RELATED"/>
    <property type="match status" value="1"/>
</dbReference>
<dbReference type="Proteomes" id="UP000297540">
    <property type="component" value="Unassembled WGS sequence"/>
</dbReference>
<dbReference type="InterPro" id="IPR006665">
    <property type="entry name" value="OmpA-like"/>
</dbReference>
<dbReference type="SUPFAM" id="SSF56925">
    <property type="entry name" value="OMPA-like"/>
    <property type="match status" value="1"/>
</dbReference>
<dbReference type="Gene3D" id="3.30.1330.60">
    <property type="entry name" value="OmpA-like domain"/>
    <property type="match status" value="1"/>
</dbReference>
<dbReference type="PROSITE" id="PS51123">
    <property type="entry name" value="OMPA_2"/>
    <property type="match status" value="1"/>
</dbReference>
<dbReference type="SUPFAM" id="SSF103647">
    <property type="entry name" value="TSP type-3 repeat"/>
    <property type="match status" value="1"/>
</dbReference>
<keyword evidence="7 9" id="KW-0472">Membrane</keyword>
<dbReference type="GO" id="GO:0005509">
    <property type="term" value="F:calcium ion binding"/>
    <property type="evidence" value="ECO:0007669"/>
    <property type="project" value="InterPro"/>
</dbReference>
<dbReference type="InterPro" id="IPR028974">
    <property type="entry name" value="TSP_type-3_rpt"/>
</dbReference>
<feature type="coiled-coil region" evidence="10">
    <location>
        <begin position="266"/>
        <end position="293"/>
    </location>
</feature>
<dbReference type="PRINTS" id="PR01021">
    <property type="entry name" value="OMPADOMAIN"/>
</dbReference>
<dbReference type="Pfam" id="PF00691">
    <property type="entry name" value="OmpA"/>
    <property type="match status" value="1"/>
</dbReference>
<dbReference type="AlphaFoldDB" id="A0A4Y8SKT0"/>
<feature type="chain" id="PRO_5021454804" evidence="11">
    <location>
        <begin position="24"/>
        <end position="455"/>
    </location>
</feature>
<organism evidence="13 14">
    <name type="scientific">Mucilaginibacter psychrotolerans</name>
    <dbReference type="NCBI Taxonomy" id="1524096"/>
    <lineage>
        <taxon>Bacteria</taxon>
        <taxon>Pseudomonadati</taxon>
        <taxon>Bacteroidota</taxon>
        <taxon>Sphingobacteriia</taxon>
        <taxon>Sphingobacteriales</taxon>
        <taxon>Sphingobacteriaceae</taxon>
        <taxon>Mucilaginibacter</taxon>
    </lineage>
</organism>
<dbReference type="InterPro" id="IPR036737">
    <property type="entry name" value="OmpA-like_sf"/>
</dbReference>
<evidence type="ECO:0000313" key="14">
    <source>
        <dbReference type="Proteomes" id="UP000297540"/>
    </source>
</evidence>
<dbReference type="PANTHER" id="PTHR30329">
    <property type="entry name" value="STATOR ELEMENT OF FLAGELLAR MOTOR COMPLEX"/>
    <property type="match status" value="1"/>
</dbReference>
<evidence type="ECO:0000256" key="11">
    <source>
        <dbReference type="SAM" id="SignalP"/>
    </source>
</evidence>
<keyword evidence="6" id="KW-0626">Porin</keyword>
<dbReference type="OrthoDB" id="1522982at2"/>
<dbReference type="RefSeq" id="WP_133227156.1">
    <property type="nucleotide sequence ID" value="NZ_SOZE01000003.1"/>
</dbReference>
<dbReference type="EMBL" id="SOZE01000003">
    <property type="protein sequence ID" value="TFF39663.1"/>
    <property type="molecule type" value="Genomic_DNA"/>
</dbReference>
<evidence type="ECO:0000256" key="10">
    <source>
        <dbReference type="SAM" id="Coils"/>
    </source>
</evidence>
<evidence type="ECO:0000313" key="13">
    <source>
        <dbReference type="EMBL" id="TFF39663.1"/>
    </source>
</evidence>
<evidence type="ECO:0000256" key="8">
    <source>
        <dbReference type="ARBA" id="ARBA00023237"/>
    </source>
</evidence>